<dbReference type="SMART" id="SM00184">
    <property type="entry name" value="RING"/>
    <property type="match status" value="1"/>
</dbReference>
<dbReference type="Gene3D" id="3.30.40.10">
    <property type="entry name" value="Zinc/RING finger domain, C3HC4 (zinc finger)"/>
    <property type="match status" value="1"/>
</dbReference>
<dbReference type="GO" id="GO:0008270">
    <property type="term" value="F:zinc ion binding"/>
    <property type="evidence" value="ECO:0007669"/>
    <property type="project" value="UniProtKB-KW"/>
</dbReference>
<dbReference type="GO" id="GO:0061630">
    <property type="term" value="F:ubiquitin protein ligase activity"/>
    <property type="evidence" value="ECO:0007669"/>
    <property type="project" value="TreeGrafter"/>
</dbReference>
<proteinExistence type="predicted"/>
<feature type="region of interest" description="Disordered" evidence="7">
    <location>
        <begin position="264"/>
        <end position="283"/>
    </location>
</feature>
<dbReference type="Pfam" id="PF03366">
    <property type="entry name" value="YEATS"/>
    <property type="match status" value="1"/>
</dbReference>
<evidence type="ECO:0000256" key="4">
    <source>
        <dbReference type="ARBA" id="ARBA00023242"/>
    </source>
</evidence>
<organism evidence="10 11">
    <name type="scientific">Exophiala viscosa</name>
    <dbReference type="NCBI Taxonomy" id="2486360"/>
    <lineage>
        <taxon>Eukaryota</taxon>
        <taxon>Fungi</taxon>
        <taxon>Dikarya</taxon>
        <taxon>Ascomycota</taxon>
        <taxon>Pezizomycotina</taxon>
        <taxon>Eurotiomycetes</taxon>
        <taxon>Chaetothyriomycetidae</taxon>
        <taxon>Chaetothyriales</taxon>
        <taxon>Herpotrichiellaceae</taxon>
        <taxon>Exophiala</taxon>
    </lineage>
</organism>
<dbReference type="InterPro" id="IPR055129">
    <property type="entry name" value="YEATS_dom"/>
</dbReference>
<dbReference type="PANTHER" id="PTHR15898:SF13">
    <property type="entry name" value="BIFUNCTIONAL APOPTOSIS REGULATOR"/>
    <property type="match status" value="1"/>
</dbReference>
<evidence type="ECO:0000256" key="3">
    <source>
        <dbReference type="ARBA" id="ARBA00022833"/>
    </source>
</evidence>
<dbReference type="SUPFAM" id="SSF57850">
    <property type="entry name" value="RING/U-box"/>
    <property type="match status" value="1"/>
</dbReference>
<protein>
    <recommendedName>
        <fullName evidence="12">RING-type domain-containing protein</fullName>
    </recommendedName>
</protein>
<comment type="subcellular location">
    <subcellularLocation>
        <location evidence="6">Nucleus</location>
    </subcellularLocation>
</comment>
<dbReference type="PROSITE" id="PS51037">
    <property type="entry name" value="YEATS"/>
    <property type="match status" value="1"/>
</dbReference>
<evidence type="ECO:0000256" key="7">
    <source>
        <dbReference type="SAM" id="MobiDB-lite"/>
    </source>
</evidence>
<name>A0AAN6DPD5_9EURO</name>
<gene>
    <name evidence="10" type="ORF">EDD36DRAFT_63666</name>
</gene>
<dbReference type="Gene3D" id="2.60.40.1970">
    <property type="entry name" value="YEATS domain"/>
    <property type="match status" value="1"/>
</dbReference>
<dbReference type="PANTHER" id="PTHR15898">
    <property type="entry name" value="BIFUNCTIONAL APOPTOSIS REGULATOR"/>
    <property type="match status" value="1"/>
</dbReference>
<evidence type="ECO:0000259" key="9">
    <source>
        <dbReference type="PROSITE" id="PS51037"/>
    </source>
</evidence>
<dbReference type="InterPro" id="IPR038704">
    <property type="entry name" value="YEAST_sf"/>
</dbReference>
<dbReference type="GO" id="GO:0043161">
    <property type="term" value="P:proteasome-mediated ubiquitin-dependent protein catabolic process"/>
    <property type="evidence" value="ECO:0007669"/>
    <property type="project" value="TreeGrafter"/>
</dbReference>
<dbReference type="InterPro" id="IPR013083">
    <property type="entry name" value="Znf_RING/FYVE/PHD"/>
</dbReference>
<keyword evidence="3" id="KW-0862">Zinc</keyword>
<comment type="caution">
    <text evidence="10">The sequence shown here is derived from an EMBL/GenBank/DDBJ whole genome shotgun (WGS) entry which is preliminary data.</text>
</comment>
<reference evidence="10" key="1">
    <citation type="journal article" date="2022" name="bioRxiv">
        <title>Deciphering the potential niche of two novel black yeast fungi from a biological soil crust based on their genomes, phenotypes, and melanin regulation.</title>
        <authorList>
            <consortium name="DOE Joint Genome Institute"/>
            <person name="Carr E.C."/>
            <person name="Barton Q."/>
            <person name="Grambo S."/>
            <person name="Sullivan M."/>
            <person name="Renfro C.M."/>
            <person name="Kuo A."/>
            <person name="Pangilinan J."/>
            <person name="Lipzen A."/>
            <person name="Keymanesh K."/>
            <person name="Savage E."/>
            <person name="Barry K."/>
            <person name="Grigoriev I.V."/>
            <person name="Riekhof W.R."/>
            <person name="Harris S.S."/>
        </authorList>
    </citation>
    <scope>NUCLEOTIDE SEQUENCE</scope>
    <source>
        <strain evidence="10">JF 03-4F</strain>
    </source>
</reference>
<evidence type="ECO:0000259" key="8">
    <source>
        <dbReference type="PROSITE" id="PS50089"/>
    </source>
</evidence>
<evidence type="ECO:0000256" key="5">
    <source>
        <dbReference type="PROSITE-ProRule" id="PRU00175"/>
    </source>
</evidence>
<dbReference type="InterPro" id="IPR027370">
    <property type="entry name" value="Znf-RING_euk"/>
</dbReference>
<evidence type="ECO:0000256" key="6">
    <source>
        <dbReference type="PROSITE-ProRule" id="PRU00376"/>
    </source>
</evidence>
<dbReference type="Pfam" id="PF13445">
    <property type="entry name" value="zf-RING_UBOX"/>
    <property type="match status" value="1"/>
</dbReference>
<keyword evidence="2 5" id="KW-0863">Zinc-finger</keyword>
<keyword evidence="4 6" id="KW-0539">Nucleus</keyword>
<accession>A0AAN6DPD5</accession>
<dbReference type="PROSITE" id="PS00518">
    <property type="entry name" value="ZF_RING_1"/>
    <property type="match status" value="1"/>
</dbReference>
<keyword evidence="1" id="KW-0479">Metal-binding</keyword>
<dbReference type="EMBL" id="MU404359">
    <property type="protein sequence ID" value="KAI1610091.1"/>
    <property type="molecule type" value="Genomic_DNA"/>
</dbReference>
<evidence type="ECO:0000256" key="2">
    <source>
        <dbReference type="ARBA" id="ARBA00022771"/>
    </source>
</evidence>
<sequence>MMPKRKASTSFRKETDAGHNQKVEATPAEEVEEIDQDDICPICHLLLYRPVRTRCNHTLCEACMAHWADVSITSQMTTVGLDDQAVVLLPHEIETRCPMCRTSTTATFDPLRESALRRQYPKSFKAREIESTLADEDDVATKIEILTVYIGNQHRLIRAYDESNNRHDWTFFVRPSRTDLIEEMQIFLHPTFRNPRVIKQYPPYEVRRLGWGYFTIFVNIILKAGYSWVSSEAEDTPDGAPKGKLPLEWTLDFNGRGSQGRLRLKVRKEKEGQEAEDEEEREEVRRLWARQRVADPDWGDPEDVS</sequence>
<keyword evidence="11" id="KW-1185">Reference proteome</keyword>
<evidence type="ECO:0000313" key="11">
    <source>
        <dbReference type="Proteomes" id="UP001203852"/>
    </source>
</evidence>
<dbReference type="PROSITE" id="PS50089">
    <property type="entry name" value="ZF_RING_2"/>
    <property type="match status" value="1"/>
</dbReference>
<evidence type="ECO:0000313" key="10">
    <source>
        <dbReference type="EMBL" id="KAI1610091.1"/>
    </source>
</evidence>
<evidence type="ECO:0000256" key="1">
    <source>
        <dbReference type="ARBA" id="ARBA00022723"/>
    </source>
</evidence>
<feature type="domain" description="YEATS" evidence="9">
    <location>
        <begin position="138"/>
        <end position="305"/>
    </location>
</feature>
<dbReference type="InterPro" id="IPR017907">
    <property type="entry name" value="Znf_RING_CS"/>
</dbReference>
<feature type="compositionally biased region" description="Basic and acidic residues" evidence="7">
    <location>
        <begin position="11"/>
        <end position="22"/>
    </location>
</feature>
<feature type="domain" description="RING-type" evidence="8">
    <location>
        <begin position="40"/>
        <end position="101"/>
    </location>
</feature>
<evidence type="ECO:0008006" key="12">
    <source>
        <dbReference type="Google" id="ProtNLM"/>
    </source>
</evidence>
<dbReference type="InterPro" id="IPR001841">
    <property type="entry name" value="Znf_RING"/>
</dbReference>
<dbReference type="Proteomes" id="UP001203852">
    <property type="component" value="Unassembled WGS sequence"/>
</dbReference>
<dbReference type="AlphaFoldDB" id="A0AAN6DPD5"/>
<feature type="region of interest" description="Disordered" evidence="7">
    <location>
        <begin position="1"/>
        <end position="30"/>
    </location>
</feature>
<dbReference type="GO" id="GO:0005634">
    <property type="term" value="C:nucleus"/>
    <property type="evidence" value="ECO:0007669"/>
    <property type="project" value="UniProtKB-SubCell"/>
</dbReference>